<feature type="compositionally biased region" description="Gly residues" evidence="1">
    <location>
        <begin position="390"/>
        <end position="399"/>
    </location>
</feature>
<organism evidence="4 5">
    <name type="scientific">Arthrobacter ginkgonis</name>
    <dbReference type="NCBI Taxonomy" id="1630594"/>
    <lineage>
        <taxon>Bacteria</taxon>
        <taxon>Bacillati</taxon>
        <taxon>Actinomycetota</taxon>
        <taxon>Actinomycetes</taxon>
        <taxon>Micrococcales</taxon>
        <taxon>Micrococcaceae</taxon>
        <taxon>Arthrobacter</taxon>
    </lineage>
</organism>
<protein>
    <submittedName>
        <fullName evidence="4">Heparan-alpha-glucosaminide N-acetyltransferase domain-containing protein</fullName>
    </submittedName>
</protein>
<keyword evidence="2" id="KW-0472">Membrane</keyword>
<feature type="transmembrane region" description="Helical" evidence="2">
    <location>
        <begin position="107"/>
        <end position="125"/>
    </location>
</feature>
<feature type="transmembrane region" description="Helical" evidence="2">
    <location>
        <begin position="287"/>
        <end position="305"/>
    </location>
</feature>
<feature type="transmembrane region" description="Helical" evidence="2">
    <location>
        <begin position="12"/>
        <end position="33"/>
    </location>
</feature>
<feature type="transmembrane region" description="Helical" evidence="2">
    <location>
        <begin position="45"/>
        <end position="67"/>
    </location>
</feature>
<accession>A0ABP7BZU8</accession>
<comment type="caution">
    <text evidence="4">The sequence shown here is derived from an EMBL/GenBank/DDBJ whole genome shotgun (WGS) entry which is preliminary data.</text>
</comment>
<dbReference type="InterPro" id="IPR012429">
    <property type="entry name" value="HGSNAT_cat"/>
</dbReference>
<feature type="transmembrane region" description="Helical" evidence="2">
    <location>
        <begin position="79"/>
        <end position="101"/>
    </location>
</feature>
<feature type="domain" description="Heparan-alpha-glucosaminide N-acetyltransferase catalytic" evidence="3">
    <location>
        <begin position="12"/>
        <end position="207"/>
    </location>
</feature>
<feature type="transmembrane region" description="Helical" evidence="2">
    <location>
        <begin position="212"/>
        <end position="233"/>
    </location>
</feature>
<gene>
    <name evidence="4" type="ORF">GCM10023081_08130</name>
</gene>
<feature type="transmembrane region" description="Helical" evidence="2">
    <location>
        <begin position="132"/>
        <end position="148"/>
    </location>
</feature>
<feature type="transmembrane region" description="Helical" evidence="2">
    <location>
        <begin position="175"/>
        <end position="200"/>
    </location>
</feature>
<evidence type="ECO:0000256" key="1">
    <source>
        <dbReference type="SAM" id="MobiDB-lite"/>
    </source>
</evidence>
<dbReference type="Proteomes" id="UP001500752">
    <property type="component" value="Unassembled WGS sequence"/>
</dbReference>
<evidence type="ECO:0000313" key="5">
    <source>
        <dbReference type="Proteomes" id="UP001500752"/>
    </source>
</evidence>
<evidence type="ECO:0000259" key="3">
    <source>
        <dbReference type="Pfam" id="PF07786"/>
    </source>
</evidence>
<feature type="compositionally biased region" description="Basic and acidic residues" evidence="1">
    <location>
        <begin position="410"/>
        <end position="421"/>
    </location>
</feature>
<name>A0ABP7BZU8_9MICC</name>
<evidence type="ECO:0000256" key="2">
    <source>
        <dbReference type="SAM" id="Phobius"/>
    </source>
</evidence>
<evidence type="ECO:0000313" key="4">
    <source>
        <dbReference type="EMBL" id="GAA3672142.1"/>
    </source>
</evidence>
<proteinExistence type="predicted"/>
<feature type="transmembrane region" description="Helical" evidence="2">
    <location>
        <begin position="343"/>
        <end position="360"/>
    </location>
</feature>
<keyword evidence="5" id="KW-1185">Reference proteome</keyword>
<dbReference type="Pfam" id="PF07786">
    <property type="entry name" value="HGSNAT_cat"/>
    <property type="match status" value="1"/>
</dbReference>
<dbReference type="RefSeq" id="WP_345148671.1">
    <property type="nucleotide sequence ID" value="NZ_BAABEO010000008.1"/>
</dbReference>
<sequence length="421" mass="43352">MNRRAGLPAAQRLGGVDVARGVALLGMMAIHIIPAWTEEAGTSPVWTLFAGRSAALFALLAGVSLTFSSGGTRLLSGRALAGARVSLAVRALAICAIGLLVGYLNPPAAIILAYYGAMFLLAVPFLGLGPRVLAFAALGFAVLGPVLMQDVRDGLGDLDGYDPTLTDLITHPGDVAGVLLFSGSYPAVPWMAYICAGLAIGRLDLRSKAVHLRLVVGGVLLSVAGWLVSLLLMGPLGGRERILAATPGLEAADLEDLLVYGPDFGLSTSTNWWLAVMAPYSSTPLEIITTTGSAMAALGGLLFLSRTWGGALTPLRVVGGMTLTLYTGHLVLLSTGLLLRHPWAALAVHVAAALLFAFIWRNATEGRPGPLERLVSLAAKRAGARIVPAGGTGPTGGAGRTSDPGPKSDTGQRSDAGARED</sequence>
<reference evidence="5" key="1">
    <citation type="journal article" date="2019" name="Int. J. Syst. Evol. Microbiol.">
        <title>The Global Catalogue of Microorganisms (GCM) 10K type strain sequencing project: providing services to taxonomists for standard genome sequencing and annotation.</title>
        <authorList>
            <consortium name="The Broad Institute Genomics Platform"/>
            <consortium name="The Broad Institute Genome Sequencing Center for Infectious Disease"/>
            <person name="Wu L."/>
            <person name="Ma J."/>
        </authorList>
    </citation>
    <scope>NUCLEOTIDE SEQUENCE [LARGE SCALE GENOMIC DNA]</scope>
    <source>
        <strain evidence="5">JCM 30742</strain>
    </source>
</reference>
<feature type="transmembrane region" description="Helical" evidence="2">
    <location>
        <begin position="317"/>
        <end position="337"/>
    </location>
</feature>
<dbReference type="EMBL" id="BAABEO010000008">
    <property type="protein sequence ID" value="GAA3672142.1"/>
    <property type="molecule type" value="Genomic_DNA"/>
</dbReference>
<keyword evidence="2" id="KW-0812">Transmembrane</keyword>
<feature type="region of interest" description="Disordered" evidence="1">
    <location>
        <begin position="386"/>
        <end position="421"/>
    </location>
</feature>
<keyword evidence="2" id="KW-1133">Transmembrane helix</keyword>